<name>A0A7C9HU67_9DEIO</name>
<feature type="region of interest" description="Disordered" evidence="1">
    <location>
        <begin position="101"/>
        <end position="139"/>
    </location>
</feature>
<dbReference type="AlphaFoldDB" id="A0A7C9HU67"/>
<dbReference type="EMBL" id="WQLB01000034">
    <property type="protein sequence ID" value="MVN88787.1"/>
    <property type="molecule type" value="Genomic_DNA"/>
</dbReference>
<dbReference type="RefSeq" id="WP_157460914.1">
    <property type="nucleotide sequence ID" value="NZ_WQLB01000034.1"/>
</dbReference>
<feature type="compositionally biased region" description="Basic residues" evidence="1">
    <location>
        <begin position="129"/>
        <end position="139"/>
    </location>
</feature>
<reference evidence="2 3" key="1">
    <citation type="submission" date="2019-12" db="EMBL/GenBank/DDBJ databases">
        <title>Deinococcus sp. HMF7620 Genome sequencing and assembly.</title>
        <authorList>
            <person name="Kang H."/>
            <person name="Kim H."/>
            <person name="Joh K."/>
        </authorList>
    </citation>
    <scope>NUCLEOTIDE SEQUENCE [LARGE SCALE GENOMIC DNA]</scope>
    <source>
        <strain evidence="2 3">HMF7620</strain>
    </source>
</reference>
<comment type="caution">
    <text evidence="2">The sequence shown here is derived from an EMBL/GenBank/DDBJ whole genome shotgun (WGS) entry which is preliminary data.</text>
</comment>
<protein>
    <submittedName>
        <fullName evidence="2">Uncharacterized protein</fullName>
    </submittedName>
</protein>
<evidence type="ECO:0000313" key="3">
    <source>
        <dbReference type="Proteomes" id="UP000483286"/>
    </source>
</evidence>
<proteinExistence type="predicted"/>
<evidence type="ECO:0000256" key="1">
    <source>
        <dbReference type="SAM" id="MobiDB-lite"/>
    </source>
</evidence>
<dbReference type="Proteomes" id="UP000483286">
    <property type="component" value="Unassembled WGS sequence"/>
</dbReference>
<keyword evidence="3" id="KW-1185">Reference proteome</keyword>
<organism evidence="2 3">
    <name type="scientific">Deinococcus arboris</name>
    <dbReference type="NCBI Taxonomy" id="2682977"/>
    <lineage>
        <taxon>Bacteria</taxon>
        <taxon>Thermotogati</taxon>
        <taxon>Deinococcota</taxon>
        <taxon>Deinococci</taxon>
        <taxon>Deinococcales</taxon>
        <taxon>Deinococcaceae</taxon>
        <taxon>Deinococcus</taxon>
    </lineage>
</organism>
<evidence type="ECO:0000313" key="2">
    <source>
        <dbReference type="EMBL" id="MVN88787.1"/>
    </source>
</evidence>
<sequence>MRRAFWALPDAEIWAEADAAWLLEAFRQSELAEAPRAHLPIGCPQELADAMDDLLRRWAEKGVQRVGLTLHEMDALHAELCGRPAPAQELAASLRRLLARPARHKEKPPPFQAALSASRTVRVPLPMPPRRRQHRRQRR</sequence>
<accession>A0A7C9HU67</accession>
<gene>
    <name evidence="2" type="ORF">GO986_18775</name>
</gene>